<dbReference type="NCBIfam" id="TIGR03506">
    <property type="entry name" value="FlgEFG_subfam"/>
    <property type="match status" value="2"/>
</dbReference>
<accession>A0A9E8KQ06</accession>
<evidence type="ECO:0000256" key="1">
    <source>
        <dbReference type="ARBA" id="ARBA00004117"/>
    </source>
</evidence>
<sequence>MHPALYVSKTGLSAQDTALTTTSNNLANVNTTGFKRERAVFQDLLYQIKRQPGGLTSQDSELPSGLQIGTGVRVVGTAKEFTQGSLQVTEQPLDIAVNGRGFLQVLLPDGTISYTRDGQFQLNSNGDIVTANGHPLEPAITVPDNTSSITIGTDGTVSTLVTGDTAPTVIGNITTVDFINPQGLEAIGNNLFRETGSSGDPQEGTPGLDGLGTLEQGMVESSNVEVVEELVNMITTQRAYEMNSKVVSTADQMLQYISQNI</sequence>
<dbReference type="EMBL" id="CP101527">
    <property type="protein sequence ID" value="UZW75878.1"/>
    <property type="molecule type" value="Genomic_DNA"/>
</dbReference>
<comment type="subunit">
    <text evidence="5 8">The basal body constitutes a major portion of the flagellar organelle and consists of four rings (L,P,S, and M) mounted on a central rod. The rod consists of about 26 subunits of FlgG in the distal portion, and FlgB, FlgC and FlgF are thought to build up the proximal portion of the rod with about 6 subunits each.</text>
</comment>
<comment type="similarity">
    <text evidence="2 8">Belongs to the flagella basal body rod proteins family.</text>
</comment>
<dbReference type="NCBIfam" id="TIGR02488">
    <property type="entry name" value="flgG_G_neg"/>
    <property type="match status" value="1"/>
</dbReference>
<dbReference type="GO" id="GO:0009426">
    <property type="term" value="C:bacterial-type flagellum basal body, distal rod"/>
    <property type="evidence" value="ECO:0007669"/>
    <property type="project" value="UniProtKB-UniRule"/>
</dbReference>
<evidence type="ECO:0000256" key="5">
    <source>
        <dbReference type="ARBA" id="ARBA00025933"/>
    </source>
</evidence>
<dbReference type="PROSITE" id="PS00588">
    <property type="entry name" value="FLAGELLA_BB_ROD"/>
    <property type="match status" value="1"/>
</dbReference>
<dbReference type="InterPro" id="IPR020013">
    <property type="entry name" value="Flagellar_FlgE/F/G"/>
</dbReference>
<dbReference type="Pfam" id="PF00460">
    <property type="entry name" value="Flg_bb_rod"/>
    <property type="match status" value="1"/>
</dbReference>
<dbReference type="InterPro" id="IPR001444">
    <property type="entry name" value="Flag_bb_rod_N"/>
</dbReference>
<evidence type="ECO:0000256" key="2">
    <source>
        <dbReference type="ARBA" id="ARBA00009677"/>
    </source>
</evidence>
<evidence type="ECO:0000256" key="7">
    <source>
        <dbReference type="NCBIfam" id="TIGR02488"/>
    </source>
</evidence>
<evidence type="ECO:0000313" key="12">
    <source>
        <dbReference type="EMBL" id="UZW75878.1"/>
    </source>
</evidence>
<evidence type="ECO:0000259" key="10">
    <source>
        <dbReference type="Pfam" id="PF06429"/>
    </source>
</evidence>
<dbReference type="AlphaFoldDB" id="A0A9E8KQ06"/>
<reference evidence="12" key="1">
    <citation type="submission" date="2022-07" db="EMBL/GenBank/DDBJ databases">
        <title>Alkalimarinus sp. nov., isolated from gut of a Alitta virens.</title>
        <authorList>
            <person name="Yang A.I."/>
            <person name="Shin N.-R."/>
        </authorList>
    </citation>
    <scope>NUCLEOTIDE SEQUENCE</scope>
    <source>
        <strain evidence="12">FA028</strain>
    </source>
</reference>
<dbReference type="InterPro" id="IPR019776">
    <property type="entry name" value="Flagellar_basal_body_rod_CS"/>
</dbReference>
<keyword evidence="12" id="KW-0969">Cilium</keyword>
<evidence type="ECO:0000259" key="9">
    <source>
        <dbReference type="Pfam" id="PF00460"/>
    </source>
</evidence>
<dbReference type="PANTHER" id="PTHR30435">
    <property type="entry name" value="FLAGELLAR PROTEIN"/>
    <property type="match status" value="1"/>
</dbReference>
<proteinExistence type="inferred from homology"/>
<dbReference type="PANTHER" id="PTHR30435:SF19">
    <property type="entry name" value="FLAGELLAR BASAL-BODY ROD PROTEIN FLGG"/>
    <property type="match status" value="1"/>
</dbReference>
<evidence type="ECO:0000256" key="6">
    <source>
        <dbReference type="ARBA" id="ARBA00032912"/>
    </source>
</evidence>
<dbReference type="SUPFAM" id="SSF117143">
    <property type="entry name" value="Flagellar hook protein flgE"/>
    <property type="match status" value="1"/>
</dbReference>
<feature type="domain" description="Flagellar hook protein FlgE/F/G-like D1" evidence="11">
    <location>
        <begin position="96"/>
        <end position="158"/>
    </location>
</feature>
<keyword evidence="12" id="KW-0966">Cell projection</keyword>
<keyword evidence="12" id="KW-0282">Flagellum</keyword>
<dbReference type="GO" id="GO:0071978">
    <property type="term" value="P:bacterial-type flagellum-dependent swarming motility"/>
    <property type="evidence" value="ECO:0007669"/>
    <property type="project" value="TreeGrafter"/>
</dbReference>
<keyword evidence="4 8" id="KW-0975">Bacterial flagellum</keyword>
<feature type="domain" description="Flagellar basal-body/hook protein C-terminal" evidence="10">
    <location>
        <begin position="216"/>
        <end position="259"/>
    </location>
</feature>
<evidence type="ECO:0000256" key="3">
    <source>
        <dbReference type="ARBA" id="ARBA00017948"/>
    </source>
</evidence>
<gene>
    <name evidence="12" type="primary">flgG</name>
    <name evidence="12" type="ORF">NNL22_04650</name>
</gene>
<dbReference type="Pfam" id="PF06429">
    <property type="entry name" value="Flg_bbr_C"/>
    <property type="match status" value="1"/>
</dbReference>
<organism evidence="12 13">
    <name type="scientific">Alkalimarinus sediminis</name>
    <dbReference type="NCBI Taxonomy" id="1632866"/>
    <lineage>
        <taxon>Bacteria</taxon>
        <taxon>Pseudomonadati</taxon>
        <taxon>Pseudomonadota</taxon>
        <taxon>Gammaproteobacteria</taxon>
        <taxon>Alteromonadales</taxon>
        <taxon>Alteromonadaceae</taxon>
        <taxon>Alkalimarinus</taxon>
    </lineage>
</organism>
<dbReference type="InterPro" id="IPR012834">
    <property type="entry name" value="FlgG_G_neg"/>
</dbReference>
<evidence type="ECO:0000256" key="4">
    <source>
        <dbReference type="ARBA" id="ARBA00023143"/>
    </source>
</evidence>
<dbReference type="KEGG" id="asem:NNL22_04650"/>
<dbReference type="InterPro" id="IPR053967">
    <property type="entry name" value="LlgE_F_G-like_D1"/>
</dbReference>
<dbReference type="Proteomes" id="UP001164472">
    <property type="component" value="Chromosome"/>
</dbReference>
<feature type="domain" description="Flagellar basal body rod protein N-terminal" evidence="9">
    <location>
        <begin position="5"/>
        <end position="35"/>
    </location>
</feature>
<protein>
    <recommendedName>
        <fullName evidence="3 7">Flagellar basal-body rod protein FlgG</fullName>
    </recommendedName>
    <alternativeName>
        <fullName evidence="6 8">Distal rod protein</fullName>
    </alternativeName>
</protein>
<dbReference type="RefSeq" id="WP_267267826.1">
    <property type="nucleotide sequence ID" value="NZ_CP101527.1"/>
</dbReference>
<evidence type="ECO:0000256" key="8">
    <source>
        <dbReference type="RuleBase" id="RU362116"/>
    </source>
</evidence>
<keyword evidence="13" id="KW-1185">Reference proteome</keyword>
<evidence type="ECO:0000259" key="11">
    <source>
        <dbReference type="Pfam" id="PF22692"/>
    </source>
</evidence>
<dbReference type="Pfam" id="PF22692">
    <property type="entry name" value="LlgE_F_G_D1"/>
    <property type="match status" value="1"/>
</dbReference>
<evidence type="ECO:0000313" key="13">
    <source>
        <dbReference type="Proteomes" id="UP001164472"/>
    </source>
</evidence>
<dbReference type="InterPro" id="IPR010930">
    <property type="entry name" value="Flg_bb/hook_C_dom"/>
</dbReference>
<name>A0A9E8KQ06_9ALTE</name>
<dbReference type="InterPro" id="IPR037925">
    <property type="entry name" value="FlgE/F/G-like"/>
</dbReference>
<comment type="subcellular location">
    <subcellularLocation>
        <location evidence="1 8">Bacterial flagellum basal body</location>
    </subcellularLocation>
</comment>